<dbReference type="PATRIC" id="fig|1129794.4.peg.4332"/>
<dbReference type="EMBL" id="CP003837">
    <property type="protein sequence ID" value="AGH46452.1"/>
    <property type="molecule type" value="Genomic_DNA"/>
</dbReference>
<accession>K6ZQX7</accession>
<protein>
    <recommendedName>
        <fullName evidence="3">RelE/StbE family addiction module toxin</fullName>
    </recommendedName>
</protein>
<dbReference type="Proteomes" id="UP000011864">
    <property type="component" value="Chromosome"/>
</dbReference>
<keyword evidence="2" id="KW-1185">Reference proteome</keyword>
<evidence type="ECO:0008006" key="3">
    <source>
        <dbReference type="Google" id="ProtNLM"/>
    </source>
</evidence>
<evidence type="ECO:0000313" key="1">
    <source>
        <dbReference type="EMBL" id="AGH46452.1"/>
    </source>
</evidence>
<dbReference type="STRING" id="1129794.C427_4350"/>
<dbReference type="eggNOG" id="COG2026">
    <property type="taxonomic scope" value="Bacteria"/>
</dbReference>
<dbReference type="Pfam" id="PF15781">
    <property type="entry name" value="ParE-like_toxin"/>
    <property type="match status" value="1"/>
</dbReference>
<gene>
    <name evidence="1" type="ORF">C427_4350</name>
</gene>
<reference evidence="1 2" key="1">
    <citation type="journal article" date="2013" name="Genome Announc.">
        <title>Complete Genome Sequence of Glaciecola psychrophila Strain 170T.</title>
        <authorList>
            <person name="Yin J."/>
            <person name="Chen J."/>
            <person name="Liu G."/>
            <person name="Yu Y."/>
            <person name="Song L."/>
            <person name="Wang X."/>
            <person name="Qu X."/>
        </authorList>
    </citation>
    <scope>NUCLEOTIDE SEQUENCE [LARGE SCALE GENOMIC DNA]</scope>
    <source>
        <strain evidence="1 2">170</strain>
    </source>
</reference>
<dbReference type="HOGENOM" id="CLU_157820_0_0_6"/>
<organism evidence="1 2">
    <name type="scientific">Paraglaciecola psychrophila 170</name>
    <dbReference type="NCBI Taxonomy" id="1129794"/>
    <lineage>
        <taxon>Bacteria</taxon>
        <taxon>Pseudomonadati</taxon>
        <taxon>Pseudomonadota</taxon>
        <taxon>Gammaproteobacteria</taxon>
        <taxon>Alteromonadales</taxon>
        <taxon>Alteromonadaceae</taxon>
        <taxon>Paraglaciecola</taxon>
    </lineage>
</organism>
<dbReference type="RefSeq" id="WP_007639217.1">
    <property type="nucleotide sequence ID" value="NC_020514.1"/>
</dbReference>
<dbReference type="KEGG" id="gps:C427_4350"/>
<dbReference type="AlphaFoldDB" id="K6ZQX7"/>
<evidence type="ECO:0000313" key="2">
    <source>
        <dbReference type="Proteomes" id="UP000011864"/>
    </source>
</evidence>
<dbReference type="OrthoDB" id="5296677at2"/>
<name>K6ZQX7_9ALTE</name>
<dbReference type="InterPro" id="IPR031552">
    <property type="entry name" value="ParE-like_toxin"/>
</dbReference>
<proteinExistence type="predicted"/>
<sequence length="96" mass="11043">MVFKIKVLQSPSFKKAVKKLRNDQKSDLDGAVKTLLESPSIDEQKKDDLSFMKVYKFKMAKQLTLLDYSCEDGALVLELMALGTHKNFQRDVKKLF</sequence>